<evidence type="ECO:0000313" key="3">
    <source>
        <dbReference type="Proteomes" id="UP000050863"/>
    </source>
</evidence>
<dbReference type="AlphaFoldDB" id="A0A0R3LP25"/>
<keyword evidence="3" id="KW-1185">Reference proteome</keyword>
<sequence>MWVIFSALWVAICATIVIIDGRLLEANKTYEIEGRFKERYEVVAPARATESEVVAFVEQNKRSDCTENKTGPWCSYPMKLQMPRNSFDWFFVYLGTGVPAASLLLGAGLYWAFSGFRRAA</sequence>
<comment type="caution">
    <text evidence="2">The sequence shown here is derived from an EMBL/GenBank/DDBJ whole genome shotgun (WGS) entry which is preliminary data.</text>
</comment>
<protein>
    <submittedName>
        <fullName evidence="2">Uncharacterized protein</fullName>
    </submittedName>
</protein>
<gene>
    <name evidence="2" type="ORF">CQ12_13825</name>
</gene>
<dbReference type="EMBL" id="LLXZ01000071">
    <property type="protein sequence ID" value="KRR09561.1"/>
    <property type="molecule type" value="Genomic_DNA"/>
</dbReference>
<name>A0A0R3LP25_9BRAD</name>
<organism evidence="2 3">
    <name type="scientific">Bradyrhizobium jicamae</name>
    <dbReference type="NCBI Taxonomy" id="280332"/>
    <lineage>
        <taxon>Bacteria</taxon>
        <taxon>Pseudomonadati</taxon>
        <taxon>Pseudomonadota</taxon>
        <taxon>Alphaproteobacteria</taxon>
        <taxon>Hyphomicrobiales</taxon>
        <taxon>Nitrobacteraceae</taxon>
        <taxon>Bradyrhizobium</taxon>
    </lineage>
</organism>
<keyword evidence="1" id="KW-0472">Membrane</keyword>
<feature type="transmembrane region" description="Helical" evidence="1">
    <location>
        <begin position="90"/>
        <end position="113"/>
    </location>
</feature>
<proteinExistence type="predicted"/>
<evidence type="ECO:0000313" key="2">
    <source>
        <dbReference type="EMBL" id="KRR09561.1"/>
    </source>
</evidence>
<evidence type="ECO:0000256" key="1">
    <source>
        <dbReference type="SAM" id="Phobius"/>
    </source>
</evidence>
<dbReference type="Proteomes" id="UP000050863">
    <property type="component" value="Unassembled WGS sequence"/>
</dbReference>
<accession>A0A0R3LP25</accession>
<keyword evidence="1" id="KW-0812">Transmembrane</keyword>
<keyword evidence="1" id="KW-1133">Transmembrane helix</keyword>
<reference evidence="2 3" key="1">
    <citation type="submission" date="2014-03" db="EMBL/GenBank/DDBJ databases">
        <title>Bradyrhizobium valentinum sp. nov., isolated from effective nodules of Lupinus mariae-josephae, a lupine endemic of basic-lime soils in Eastern Spain.</title>
        <authorList>
            <person name="Duran D."/>
            <person name="Rey L."/>
            <person name="Navarro A."/>
            <person name="Busquets A."/>
            <person name="Imperial J."/>
            <person name="Ruiz-Argueso T."/>
        </authorList>
    </citation>
    <scope>NUCLEOTIDE SEQUENCE [LARGE SCALE GENOMIC DNA]</scope>
    <source>
        <strain evidence="2 3">PAC68</strain>
    </source>
</reference>